<reference evidence="4 5" key="1">
    <citation type="submission" date="2015-03" db="EMBL/GenBank/DDBJ databases">
        <title>Genome assembly of Sandaracinus amylolyticus DSM 53668.</title>
        <authorList>
            <person name="Sharma G."/>
            <person name="Subramanian S."/>
        </authorList>
    </citation>
    <scope>NUCLEOTIDE SEQUENCE [LARGE SCALE GENOMIC DNA]</scope>
    <source>
        <strain evidence="4 5">DSM 53668</strain>
    </source>
</reference>
<dbReference type="Gene3D" id="3.40.50.720">
    <property type="entry name" value="NAD(P)-binding Rossmann-like Domain"/>
    <property type="match status" value="1"/>
</dbReference>
<dbReference type="RefSeq" id="WP_053238378.1">
    <property type="nucleotide sequence ID" value="NZ_CP011125.1"/>
</dbReference>
<protein>
    <submittedName>
        <fullName evidence="4">Putative oxidoreductase</fullName>
    </submittedName>
</protein>
<evidence type="ECO:0000256" key="2">
    <source>
        <dbReference type="ARBA" id="ARBA00023002"/>
    </source>
</evidence>
<evidence type="ECO:0000313" key="4">
    <source>
        <dbReference type="EMBL" id="AKF11522.1"/>
    </source>
</evidence>
<dbReference type="PANTHER" id="PTHR44196">
    <property type="entry name" value="DEHYDROGENASE/REDUCTASE SDR FAMILY MEMBER 7B"/>
    <property type="match status" value="1"/>
</dbReference>
<dbReference type="GO" id="GO:0016020">
    <property type="term" value="C:membrane"/>
    <property type="evidence" value="ECO:0007669"/>
    <property type="project" value="TreeGrafter"/>
</dbReference>
<dbReference type="PANTHER" id="PTHR44196:SF1">
    <property type="entry name" value="DEHYDROGENASE_REDUCTASE SDR FAMILY MEMBER 7B"/>
    <property type="match status" value="1"/>
</dbReference>
<name>A0A0F6YMW3_9BACT</name>
<organism evidence="4 5">
    <name type="scientific">Sandaracinus amylolyticus</name>
    <dbReference type="NCBI Taxonomy" id="927083"/>
    <lineage>
        <taxon>Bacteria</taxon>
        <taxon>Pseudomonadati</taxon>
        <taxon>Myxococcota</taxon>
        <taxon>Polyangia</taxon>
        <taxon>Polyangiales</taxon>
        <taxon>Sandaracinaceae</taxon>
        <taxon>Sandaracinus</taxon>
    </lineage>
</organism>
<dbReference type="AlphaFoldDB" id="A0A0F6YMW3"/>
<sequence length="234" mass="24719">MSETNVWKDRRVIVTGGTSGLGLATARALVERGARVGIVARTRERVLAVERESDRIVGVVGDVARKEDVHPIAVQLLGRLGGLDVLVNNASSLGPVPLRSWADTECEDLEAALAANVIGPHRLTRAVLGALLEAPSRGANAVVVNVTSDAAVSAYAGWGAYSASKAALLHATRIWDAEMASRGVRFVSFDPGDMDTPMHAAALPDADPRTLKRPEQSAEELLAVIETTMRRGAS</sequence>
<accession>A0A0F6YMW3</accession>
<dbReference type="PRINTS" id="PR00081">
    <property type="entry name" value="GDHRDH"/>
</dbReference>
<evidence type="ECO:0000256" key="3">
    <source>
        <dbReference type="RuleBase" id="RU000363"/>
    </source>
</evidence>
<keyword evidence="5" id="KW-1185">Reference proteome</keyword>
<dbReference type="InterPro" id="IPR036291">
    <property type="entry name" value="NAD(P)-bd_dom_sf"/>
</dbReference>
<dbReference type="CDD" id="cd05233">
    <property type="entry name" value="SDR_c"/>
    <property type="match status" value="1"/>
</dbReference>
<dbReference type="Proteomes" id="UP000034883">
    <property type="component" value="Chromosome"/>
</dbReference>
<proteinExistence type="inferred from homology"/>
<dbReference type="SUPFAM" id="SSF51735">
    <property type="entry name" value="NAD(P)-binding Rossmann-fold domains"/>
    <property type="match status" value="1"/>
</dbReference>
<dbReference type="Pfam" id="PF00106">
    <property type="entry name" value="adh_short"/>
    <property type="match status" value="1"/>
</dbReference>
<dbReference type="KEGG" id="samy:DB32_008671"/>
<dbReference type="EMBL" id="CP011125">
    <property type="protein sequence ID" value="AKF11522.1"/>
    <property type="molecule type" value="Genomic_DNA"/>
</dbReference>
<dbReference type="GO" id="GO:0016491">
    <property type="term" value="F:oxidoreductase activity"/>
    <property type="evidence" value="ECO:0007669"/>
    <property type="project" value="UniProtKB-KW"/>
</dbReference>
<evidence type="ECO:0000313" key="5">
    <source>
        <dbReference type="Proteomes" id="UP000034883"/>
    </source>
</evidence>
<dbReference type="PRINTS" id="PR00080">
    <property type="entry name" value="SDRFAMILY"/>
</dbReference>
<comment type="similarity">
    <text evidence="1 3">Belongs to the short-chain dehydrogenases/reductases (SDR) family.</text>
</comment>
<keyword evidence="2" id="KW-0560">Oxidoreductase</keyword>
<evidence type="ECO:0000256" key="1">
    <source>
        <dbReference type="ARBA" id="ARBA00006484"/>
    </source>
</evidence>
<dbReference type="STRING" id="927083.DB32_008671"/>
<dbReference type="InterPro" id="IPR002347">
    <property type="entry name" value="SDR_fam"/>
</dbReference>
<gene>
    <name evidence="4" type="ORF">DB32_008671</name>
</gene>